<dbReference type="EMBL" id="JAUIZM010000009">
    <property type="protein sequence ID" value="KAK1364474.1"/>
    <property type="molecule type" value="Genomic_DNA"/>
</dbReference>
<evidence type="ECO:0000256" key="1">
    <source>
        <dbReference type="SAM" id="SignalP"/>
    </source>
</evidence>
<feature type="signal peptide" evidence="1">
    <location>
        <begin position="1"/>
        <end position="19"/>
    </location>
</feature>
<dbReference type="Proteomes" id="UP001237642">
    <property type="component" value="Unassembled WGS sequence"/>
</dbReference>
<sequence length="171" mass="18180">MAASQRVGFLRTLFPAAAAAFFGAGTGSFAAETLNKREPALTAEEIKNAIAEAMKDGIPAIQKAVKEATGKAMEEALGEEFEKAMIDAFKKALREDRDERENGVGVNDAVEKGDENVAKDGLVFCGDGSQSGVRTIPCDSTESSSIMNFKKSPSDYGIPGRDAVNVFMLIH</sequence>
<name>A0AAD8M9E3_9APIA</name>
<proteinExistence type="predicted"/>
<dbReference type="AlphaFoldDB" id="A0AAD8M9E3"/>
<evidence type="ECO:0000313" key="3">
    <source>
        <dbReference type="Proteomes" id="UP001237642"/>
    </source>
</evidence>
<protein>
    <submittedName>
        <fullName evidence="2">Uncharacterized protein</fullName>
    </submittedName>
</protein>
<evidence type="ECO:0000313" key="2">
    <source>
        <dbReference type="EMBL" id="KAK1364474.1"/>
    </source>
</evidence>
<keyword evidence="1" id="KW-0732">Signal</keyword>
<comment type="caution">
    <text evidence="2">The sequence shown here is derived from an EMBL/GenBank/DDBJ whole genome shotgun (WGS) entry which is preliminary data.</text>
</comment>
<reference evidence="2" key="1">
    <citation type="submission" date="2023-02" db="EMBL/GenBank/DDBJ databases">
        <title>Genome of toxic invasive species Heracleum sosnowskyi carries increased number of genes despite the absence of recent whole-genome duplications.</title>
        <authorList>
            <person name="Schelkunov M."/>
            <person name="Shtratnikova V."/>
            <person name="Makarenko M."/>
            <person name="Klepikova A."/>
            <person name="Omelchenko D."/>
            <person name="Novikova G."/>
            <person name="Obukhova E."/>
            <person name="Bogdanov V."/>
            <person name="Penin A."/>
            <person name="Logacheva M."/>
        </authorList>
    </citation>
    <scope>NUCLEOTIDE SEQUENCE</scope>
    <source>
        <strain evidence="2">Hsosn_3</strain>
        <tissue evidence="2">Leaf</tissue>
    </source>
</reference>
<feature type="chain" id="PRO_5042047240" evidence="1">
    <location>
        <begin position="20"/>
        <end position="171"/>
    </location>
</feature>
<accession>A0AAD8M9E3</accession>
<gene>
    <name evidence="2" type="ORF">POM88_040035</name>
</gene>
<organism evidence="2 3">
    <name type="scientific">Heracleum sosnowskyi</name>
    <dbReference type="NCBI Taxonomy" id="360622"/>
    <lineage>
        <taxon>Eukaryota</taxon>
        <taxon>Viridiplantae</taxon>
        <taxon>Streptophyta</taxon>
        <taxon>Embryophyta</taxon>
        <taxon>Tracheophyta</taxon>
        <taxon>Spermatophyta</taxon>
        <taxon>Magnoliopsida</taxon>
        <taxon>eudicotyledons</taxon>
        <taxon>Gunneridae</taxon>
        <taxon>Pentapetalae</taxon>
        <taxon>asterids</taxon>
        <taxon>campanulids</taxon>
        <taxon>Apiales</taxon>
        <taxon>Apiaceae</taxon>
        <taxon>Apioideae</taxon>
        <taxon>apioid superclade</taxon>
        <taxon>Tordylieae</taxon>
        <taxon>Tordyliinae</taxon>
        <taxon>Heracleum</taxon>
    </lineage>
</organism>
<keyword evidence="3" id="KW-1185">Reference proteome</keyword>
<reference evidence="2" key="2">
    <citation type="submission" date="2023-05" db="EMBL/GenBank/DDBJ databases">
        <authorList>
            <person name="Schelkunov M.I."/>
        </authorList>
    </citation>
    <scope>NUCLEOTIDE SEQUENCE</scope>
    <source>
        <strain evidence="2">Hsosn_3</strain>
        <tissue evidence="2">Leaf</tissue>
    </source>
</reference>